<feature type="domain" description="Mit1 C-terminal Zn finger 2" evidence="2">
    <location>
        <begin position="8"/>
        <end position="43"/>
    </location>
</feature>
<evidence type="ECO:0000313" key="3">
    <source>
        <dbReference type="EMBL" id="KAJ4437493.1"/>
    </source>
</evidence>
<feature type="compositionally biased region" description="Polar residues" evidence="1">
    <location>
        <begin position="86"/>
        <end position="98"/>
    </location>
</feature>
<protein>
    <recommendedName>
        <fullName evidence="2">Mit1 C-terminal Zn finger 2 domain-containing protein</fullName>
    </recommendedName>
</protein>
<evidence type="ECO:0000313" key="4">
    <source>
        <dbReference type="Proteomes" id="UP001148838"/>
    </source>
</evidence>
<proteinExistence type="predicted"/>
<name>A0ABQ8SUG4_PERAM</name>
<organism evidence="3 4">
    <name type="scientific">Periplaneta americana</name>
    <name type="common">American cockroach</name>
    <name type="synonym">Blatta americana</name>
    <dbReference type="NCBI Taxonomy" id="6978"/>
    <lineage>
        <taxon>Eukaryota</taxon>
        <taxon>Metazoa</taxon>
        <taxon>Ecdysozoa</taxon>
        <taxon>Arthropoda</taxon>
        <taxon>Hexapoda</taxon>
        <taxon>Insecta</taxon>
        <taxon>Pterygota</taxon>
        <taxon>Neoptera</taxon>
        <taxon>Polyneoptera</taxon>
        <taxon>Dictyoptera</taxon>
        <taxon>Blattodea</taxon>
        <taxon>Blattoidea</taxon>
        <taxon>Blattidae</taxon>
        <taxon>Blattinae</taxon>
        <taxon>Periplaneta</taxon>
    </lineage>
</organism>
<comment type="caution">
    <text evidence="3">The sequence shown here is derived from an EMBL/GenBank/DDBJ whole genome shotgun (WGS) entry which is preliminary data.</text>
</comment>
<gene>
    <name evidence="3" type="ORF">ANN_17637</name>
</gene>
<dbReference type="Proteomes" id="UP001148838">
    <property type="component" value="Unassembled WGS sequence"/>
</dbReference>
<keyword evidence="4" id="KW-1185">Reference proteome</keyword>
<dbReference type="InterPro" id="IPR040934">
    <property type="entry name" value="Znf-CCCH_6"/>
</dbReference>
<evidence type="ECO:0000259" key="2">
    <source>
        <dbReference type="Pfam" id="PF18585"/>
    </source>
</evidence>
<evidence type="ECO:0000256" key="1">
    <source>
        <dbReference type="SAM" id="MobiDB-lite"/>
    </source>
</evidence>
<dbReference type="EMBL" id="JAJSOF020000021">
    <property type="protein sequence ID" value="KAJ4437493.1"/>
    <property type="molecule type" value="Genomic_DNA"/>
</dbReference>
<feature type="region of interest" description="Disordered" evidence="1">
    <location>
        <begin position="69"/>
        <end position="98"/>
    </location>
</feature>
<accession>A0ABQ8SUG4</accession>
<dbReference type="Pfam" id="PF18585">
    <property type="entry name" value="zf-CCCH_6"/>
    <property type="match status" value="1"/>
</dbReference>
<feature type="compositionally biased region" description="Low complexity" evidence="1">
    <location>
        <begin position="70"/>
        <end position="85"/>
    </location>
</feature>
<reference evidence="3 4" key="1">
    <citation type="journal article" date="2022" name="Allergy">
        <title>Genome assembly and annotation of Periplaneta americana reveal a comprehensive cockroach allergen profile.</title>
        <authorList>
            <person name="Wang L."/>
            <person name="Xiong Q."/>
            <person name="Saelim N."/>
            <person name="Wang L."/>
            <person name="Nong W."/>
            <person name="Wan A.T."/>
            <person name="Shi M."/>
            <person name="Liu X."/>
            <person name="Cao Q."/>
            <person name="Hui J.H.L."/>
            <person name="Sookrung N."/>
            <person name="Leung T.F."/>
            <person name="Tungtrongchitr A."/>
            <person name="Tsui S.K.W."/>
        </authorList>
    </citation>
    <scope>NUCLEOTIDE SEQUENCE [LARGE SCALE GENOMIC DNA]</scope>
    <source>
        <strain evidence="3">PWHHKU_190912</strain>
    </source>
</reference>
<sequence>MQVTKYKCNICGLAHMANSTDCSHYKTKDTILEKIEALKISRYDVIAIIKGRKTFADITAQLVAHQANFRDPFPTPSTSRRSNSTEQPQQPSTSTDHITINSMQVLKKAKSCFHMQTGYFFRTP</sequence>